<organism evidence="1 2">
    <name type="scientific">Varunaivibrio sulfuroxidans</name>
    <dbReference type="NCBI Taxonomy" id="1773489"/>
    <lineage>
        <taxon>Bacteria</taxon>
        <taxon>Pseudomonadati</taxon>
        <taxon>Pseudomonadota</taxon>
        <taxon>Alphaproteobacteria</taxon>
        <taxon>Rhodospirillales</taxon>
        <taxon>Magnetovibrionaceae</taxon>
        <taxon>Varunaivibrio</taxon>
    </lineage>
</organism>
<proteinExistence type="predicted"/>
<dbReference type="GO" id="GO:0008168">
    <property type="term" value="F:methyltransferase activity"/>
    <property type="evidence" value="ECO:0007669"/>
    <property type="project" value="UniProtKB-KW"/>
</dbReference>
<dbReference type="Proteomes" id="UP000295304">
    <property type="component" value="Unassembled WGS sequence"/>
</dbReference>
<dbReference type="Pfam" id="PF13578">
    <property type="entry name" value="Methyltransf_24"/>
    <property type="match status" value="1"/>
</dbReference>
<evidence type="ECO:0000313" key="2">
    <source>
        <dbReference type="Proteomes" id="UP000295304"/>
    </source>
</evidence>
<dbReference type="RefSeq" id="WP_132937710.1">
    <property type="nucleotide sequence ID" value="NZ_CP119676.1"/>
</dbReference>
<keyword evidence="2" id="KW-1185">Reference proteome</keyword>
<dbReference type="GO" id="GO:0032259">
    <property type="term" value="P:methylation"/>
    <property type="evidence" value="ECO:0007669"/>
    <property type="project" value="UniProtKB-KW"/>
</dbReference>
<dbReference type="OrthoDB" id="7360191at2"/>
<sequence length="218" mass="24742">MSLTQADIKQAVIEAGSDHGEVFGFPEKADGLHLQQDPEEYSQFVHFMATEVPPAKLALDIGIASGGQTKFLRDYYRVDKTIVVDIGEHPKFPHWDRIKKTVKTEIVLELIEDSHKKSVREAIEGYAGQVDFTFIDGDHSYKGLKQDIDLAKTVTKKGAIYVLHDTLAVADCKKVFDELCADPDFELVRNFDRHFGISVWRYLAVRGPKRSWWSQIFG</sequence>
<evidence type="ECO:0000313" key="1">
    <source>
        <dbReference type="EMBL" id="TCS64987.1"/>
    </source>
</evidence>
<accession>A0A4R3JGH3</accession>
<gene>
    <name evidence="1" type="ORF">EDD55_101319</name>
</gene>
<comment type="caution">
    <text evidence="1">The sequence shown here is derived from an EMBL/GenBank/DDBJ whole genome shotgun (WGS) entry which is preliminary data.</text>
</comment>
<dbReference type="AlphaFoldDB" id="A0A4R3JGH3"/>
<keyword evidence="1" id="KW-0808">Transferase</keyword>
<reference evidence="1 2" key="1">
    <citation type="submission" date="2019-03" db="EMBL/GenBank/DDBJ databases">
        <title>Genomic Encyclopedia of Type Strains, Phase IV (KMG-IV): sequencing the most valuable type-strain genomes for metagenomic binning, comparative biology and taxonomic classification.</title>
        <authorList>
            <person name="Goeker M."/>
        </authorList>
    </citation>
    <scope>NUCLEOTIDE SEQUENCE [LARGE SCALE GENOMIC DNA]</scope>
    <source>
        <strain evidence="1 2">DSM 101688</strain>
    </source>
</reference>
<dbReference type="Gene3D" id="3.40.50.150">
    <property type="entry name" value="Vaccinia Virus protein VP39"/>
    <property type="match status" value="1"/>
</dbReference>
<protein>
    <submittedName>
        <fullName evidence="1">Methyltransferase family protein</fullName>
    </submittedName>
</protein>
<dbReference type="SUPFAM" id="SSF53335">
    <property type="entry name" value="S-adenosyl-L-methionine-dependent methyltransferases"/>
    <property type="match status" value="1"/>
</dbReference>
<keyword evidence="1" id="KW-0489">Methyltransferase</keyword>
<dbReference type="EMBL" id="SLZW01000001">
    <property type="protein sequence ID" value="TCS64987.1"/>
    <property type="molecule type" value="Genomic_DNA"/>
</dbReference>
<name>A0A4R3JGH3_9PROT</name>
<dbReference type="InterPro" id="IPR029063">
    <property type="entry name" value="SAM-dependent_MTases_sf"/>
</dbReference>